<proteinExistence type="predicted"/>
<dbReference type="Proteomes" id="UP001370490">
    <property type="component" value="Unassembled WGS sequence"/>
</dbReference>
<protein>
    <submittedName>
        <fullName evidence="2">VQ protein</fullName>
    </submittedName>
</protein>
<gene>
    <name evidence="2" type="ORF">RJ641_034874</name>
</gene>
<evidence type="ECO:0000259" key="1">
    <source>
        <dbReference type="Pfam" id="PF05678"/>
    </source>
</evidence>
<name>A0AAN8VJD0_9MAGN</name>
<dbReference type="AlphaFoldDB" id="A0AAN8VJD0"/>
<dbReference type="PANTHER" id="PTHR34777">
    <property type="entry name" value="VQ MOTIF-CONTAINING PROTEIN 10"/>
    <property type="match status" value="1"/>
</dbReference>
<comment type="caution">
    <text evidence="2">The sequence shown here is derived from an EMBL/GenBank/DDBJ whole genome shotgun (WGS) entry which is preliminary data.</text>
</comment>
<evidence type="ECO:0000313" key="2">
    <source>
        <dbReference type="EMBL" id="KAK6934719.1"/>
    </source>
</evidence>
<organism evidence="2 3">
    <name type="scientific">Dillenia turbinata</name>
    <dbReference type="NCBI Taxonomy" id="194707"/>
    <lineage>
        <taxon>Eukaryota</taxon>
        <taxon>Viridiplantae</taxon>
        <taxon>Streptophyta</taxon>
        <taxon>Embryophyta</taxon>
        <taxon>Tracheophyta</taxon>
        <taxon>Spermatophyta</taxon>
        <taxon>Magnoliopsida</taxon>
        <taxon>eudicotyledons</taxon>
        <taxon>Gunneridae</taxon>
        <taxon>Pentapetalae</taxon>
        <taxon>Dilleniales</taxon>
        <taxon>Dilleniaceae</taxon>
        <taxon>Dillenia</taxon>
    </lineage>
</organism>
<sequence length="96" mass="11269">MSKKPTKVVFIHTEYVETDANSFKYVVQKLTGKDAVITRQAADNKISKTRMVRSNNERKQLLKDLSFNDFDKFLTEMPLEELYRLWAGCLIDCQYI</sequence>
<reference evidence="2 3" key="1">
    <citation type="submission" date="2023-12" db="EMBL/GenBank/DDBJ databases">
        <title>A high-quality genome assembly for Dillenia turbinata (Dilleniales).</title>
        <authorList>
            <person name="Chanderbali A."/>
        </authorList>
    </citation>
    <scope>NUCLEOTIDE SEQUENCE [LARGE SCALE GENOMIC DNA]</scope>
    <source>
        <strain evidence="2">LSX21</strain>
        <tissue evidence="2">Leaf</tissue>
    </source>
</reference>
<dbReference type="InterPro" id="IPR008889">
    <property type="entry name" value="VQ"/>
</dbReference>
<dbReference type="InterPro" id="IPR039608">
    <property type="entry name" value="VQ_1/10"/>
</dbReference>
<feature type="domain" description="VQ" evidence="1">
    <location>
        <begin position="11"/>
        <end position="35"/>
    </location>
</feature>
<dbReference type="PANTHER" id="PTHR34777:SF1">
    <property type="entry name" value="VQ MOTIF-CONTAINING PROTEIN 10"/>
    <property type="match status" value="1"/>
</dbReference>
<dbReference type="Pfam" id="PF05678">
    <property type="entry name" value="VQ"/>
    <property type="match status" value="1"/>
</dbReference>
<accession>A0AAN8VJD0</accession>
<evidence type="ECO:0000313" key="3">
    <source>
        <dbReference type="Proteomes" id="UP001370490"/>
    </source>
</evidence>
<dbReference type="EMBL" id="JBAMMX010000008">
    <property type="protein sequence ID" value="KAK6934719.1"/>
    <property type="molecule type" value="Genomic_DNA"/>
</dbReference>
<keyword evidence="3" id="KW-1185">Reference proteome</keyword>